<name>A0A2R7Y8F9_9ARCH</name>
<dbReference type="PANTHER" id="PTHR32154:SF0">
    <property type="entry name" value="PYRUVATE-FLAVODOXIN OXIDOREDUCTASE-RELATED"/>
    <property type="match status" value="1"/>
</dbReference>
<comment type="caution">
    <text evidence="5">The sequence shown here is derived from an EMBL/GenBank/DDBJ whole genome shotgun (WGS) entry which is preliminary data.</text>
</comment>
<organism evidence="5 6">
    <name type="scientific">Candidatus Terraquivivens tikiterensis</name>
    <dbReference type="NCBI Taxonomy" id="1980982"/>
    <lineage>
        <taxon>Archaea</taxon>
        <taxon>Nitrososphaerota</taxon>
        <taxon>Candidatus Wolframiiraptoraceae</taxon>
        <taxon>Candidatus Terraquivivens</taxon>
    </lineage>
</organism>
<evidence type="ECO:0000313" key="5">
    <source>
        <dbReference type="EMBL" id="PUA33813.1"/>
    </source>
</evidence>
<dbReference type="Pfam" id="PF01855">
    <property type="entry name" value="POR_N"/>
    <property type="match status" value="1"/>
</dbReference>
<gene>
    <name evidence="5" type="ORF">B9J98_02430</name>
</gene>
<evidence type="ECO:0008006" key="7">
    <source>
        <dbReference type="Google" id="ProtNLM"/>
    </source>
</evidence>
<dbReference type="SUPFAM" id="SSF52922">
    <property type="entry name" value="TK C-terminal domain-like"/>
    <property type="match status" value="1"/>
</dbReference>
<dbReference type="GO" id="GO:0044272">
    <property type="term" value="P:sulfur compound biosynthetic process"/>
    <property type="evidence" value="ECO:0007669"/>
    <property type="project" value="UniProtKB-ARBA"/>
</dbReference>
<dbReference type="Gene3D" id="3.40.50.970">
    <property type="match status" value="1"/>
</dbReference>
<dbReference type="GO" id="GO:0006979">
    <property type="term" value="P:response to oxidative stress"/>
    <property type="evidence" value="ECO:0007669"/>
    <property type="project" value="TreeGrafter"/>
</dbReference>
<dbReference type="Gene3D" id="3.40.50.920">
    <property type="match status" value="1"/>
</dbReference>
<evidence type="ECO:0000256" key="1">
    <source>
        <dbReference type="ARBA" id="ARBA00011595"/>
    </source>
</evidence>
<accession>A0A2R7Y8F9</accession>
<dbReference type="InterPro" id="IPR029061">
    <property type="entry name" value="THDP-binding"/>
</dbReference>
<dbReference type="EMBL" id="NDWU01000004">
    <property type="protein sequence ID" value="PUA33813.1"/>
    <property type="molecule type" value="Genomic_DNA"/>
</dbReference>
<comment type="subunit">
    <text evidence="1">Heterotetramer of one alpha, one beta, one delta and one gamma chain.</text>
</comment>
<dbReference type="InterPro" id="IPR050722">
    <property type="entry name" value="Pyruvate:ferred/Flavod_OxRd"/>
</dbReference>
<dbReference type="FunFam" id="3.40.50.970:FF:000012">
    <property type="entry name" value="Pyruvate:ferredoxin (Flavodoxin) oxidoreductase"/>
    <property type="match status" value="1"/>
</dbReference>
<evidence type="ECO:0000256" key="2">
    <source>
        <dbReference type="ARBA" id="ARBA00023002"/>
    </source>
</evidence>
<protein>
    <recommendedName>
        <fullName evidence="7">Pyruvate ferredoxin oxidoreductase</fullName>
    </recommendedName>
</protein>
<dbReference type="InterPro" id="IPR033412">
    <property type="entry name" value="PFOR_II"/>
</dbReference>
<evidence type="ECO:0000259" key="3">
    <source>
        <dbReference type="Pfam" id="PF01855"/>
    </source>
</evidence>
<proteinExistence type="predicted"/>
<dbReference type="InterPro" id="IPR002880">
    <property type="entry name" value="Pyrv_Fd/Flavodoxin_OxRdtase_N"/>
</dbReference>
<dbReference type="PANTHER" id="PTHR32154">
    <property type="entry name" value="PYRUVATE-FLAVODOXIN OXIDOREDUCTASE-RELATED"/>
    <property type="match status" value="1"/>
</dbReference>
<evidence type="ECO:0000259" key="4">
    <source>
        <dbReference type="Pfam" id="PF17147"/>
    </source>
</evidence>
<sequence>MSLLQPKMLRPMSTSEAIAYAVKQANVDVIAAYPITPQTIIVERLSEYVNNGELDAEYVAVESEHSAMSACVAASLTGARVFTSTASQGLALMHEVLYVASSLRCPIVMAIANRALSAPINIHCDHSDVMGSRDAGWVHIFVENGQQAYDRVFQAFRLAEDEDVLLPVGINLDGFFLSHAVEGIATISDSKAATFLPPRKAKYYVDSSMPMTFGAFALPDWYFEIKHQVAIAMEKVPKKLEEVEKLYYQMTGRIYGHVGAYKTEDAEVGLVCAGSAAGTAKYAVSRLREKGIKAGLLSIRLFRPFPVESILPHVKDMRALVVMDRAMSPGAPSAPIGQDIKTMLYDAGLRRNIPVVNFVYGLGGRDISAAEFEEIVTKVAKDVKARRRIQRGTIYWGLRS</sequence>
<dbReference type="GO" id="GO:0016903">
    <property type="term" value="F:oxidoreductase activity, acting on the aldehyde or oxo group of donors"/>
    <property type="evidence" value="ECO:0007669"/>
    <property type="project" value="UniProtKB-ARBA"/>
</dbReference>
<keyword evidence="2" id="KW-0560">Oxidoreductase</keyword>
<dbReference type="InterPro" id="IPR009014">
    <property type="entry name" value="Transketo_C/PFOR_II"/>
</dbReference>
<dbReference type="GO" id="GO:0019752">
    <property type="term" value="P:carboxylic acid metabolic process"/>
    <property type="evidence" value="ECO:0007669"/>
    <property type="project" value="UniProtKB-ARBA"/>
</dbReference>
<dbReference type="Proteomes" id="UP000244066">
    <property type="component" value="Unassembled WGS sequence"/>
</dbReference>
<feature type="domain" description="Pyruvate:ferredoxin oxidoreductase core" evidence="4">
    <location>
        <begin position="266"/>
        <end position="371"/>
    </location>
</feature>
<dbReference type="SUPFAM" id="SSF52518">
    <property type="entry name" value="Thiamin diphosphate-binding fold (THDP-binding)"/>
    <property type="match status" value="1"/>
</dbReference>
<dbReference type="Pfam" id="PF17147">
    <property type="entry name" value="PFOR_II"/>
    <property type="match status" value="1"/>
</dbReference>
<dbReference type="CDD" id="cd07034">
    <property type="entry name" value="TPP_PYR_PFOR_IOR-alpha_like"/>
    <property type="match status" value="1"/>
</dbReference>
<evidence type="ECO:0000313" key="6">
    <source>
        <dbReference type="Proteomes" id="UP000244066"/>
    </source>
</evidence>
<dbReference type="FunFam" id="3.40.50.920:FF:000010">
    <property type="entry name" value="Pyruvate ferredoxin oxidoreductase, alpha subunit"/>
    <property type="match status" value="1"/>
</dbReference>
<feature type="domain" description="Pyruvate flavodoxin/ferredoxin oxidoreductase pyrimidine binding" evidence="3">
    <location>
        <begin position="21"/>
        <end position="245"/>
    </location>
</feature>
<reference evidence="5 6" key="1">
    <citation type="submission" date="2017-04" db="EMBL/GenBank/DDBJ databases">
        <title>Draft Aigarchaeota genome from a New Zealand hot spring.</title>
        <authorList>
            <person name="Reysenbach A.-L."/>
            <person name="Donaho J.A."/>
            <person name="Gerhart J."/>
            <person name="Kelley J.F."/>
            <person name="Kouba K."/>
            <person name="Podar M."/>
            <person name="Stott M."/>
        </authorList>
    </citation>
    <scope>NUCLEOTIDE SEQUENCE [LARGE SCALE GENOMIC DNA]</scope>
    <source>
        <strain evidence="5">NZ13_MG1</strain>
    </source>
</reference>
<dbReference type="AlphaFoldDB" id="A0A2R7Y8F9"/>